<accession>A0A0F9LMR1</accession>
<dbReference type="InterPro" id="IPR013024">
    <property type="entry name" value="GGCT-like"/>
</dbReference>
<dbReference type="Pfam" id="PF13772">
    <property type="entry name" value="AIG2_2"/>
    <property type="match status" value="1"/>
</dbReference>
<dbReference type="CDD" id="cd06661">
    <property type="entry name" value="GGCT_like"/>
    <property type="match status" value="1"/>
</dbReference>
<dbReference type="GO" id="GO:0003839">
    <property type="term" value="F:gamma-glutamylcyclotransferase activity"/>
    <property type="evidence" value="ECO:0007669"/>
    <property type="project" value="InterPro"/>
</dbReference>
<dbReference type="InterPro" id="IPR017939">
    <property type="entry name" value="G-Glutamylcylcotransferase"/>
</dbReference>
<dbReference type="PANTHER" id="PTHR12935:SF0">
    <property type="entry name" value="GAMMA-GLUTAMYLCYCLOTRANSFERASE"/>
    <property type="match status" value="1"/>
</dbReference>
<comment type="caution">
    <text evidence="2">The sequence shown here is derived from an EMBL/GenBank/DDBJ whole genome shotgun (WGS) entry which is preliminary data.</text>
</comment>
<dbReference type="PANTHER" id="PTHR12935">
    <property type="entry name" value="GAMMA-GLUTAMYLCYCLOTRANSFERASE"/>
    <property type="match status" value="1"/>
</dbReference>
<name>A0A0F9LMR1_9ZZZZ</name>
<dbReference type="SUPFAM" id="SSF110857">
    <property type="entry name" value="Gamma-glutamyl cyclotransferase-like"/>
    <property type="match status" value="1"/>
</dbReference>
<reference evidence="2" key="1">
    <citation type="journal article" date="2015" name="Nature">
        <title>Complex archaea that bridge the gap between prokaryotes and eukaryotes.</title>
        <authorList>
            <person name="Spang A."/>
            <person name="Saw J.H."/>
            <person name="Jorgensen S.L."/>
            <person name="Zaremba-Niedzwiedzka K."/>
            <person name="Martijn J."/>
            <person name="Lind A.E."/>
            <person name="van Eijk R."/>
            <person name="Schleper C."/>
            <person name="Guy L."/>
            <person name="Ettema T.J."/>
        </authorList>
    </citation>
    <scope>NUCLEOTIDE SEQUENCE</scope>
</reference>
<proteinExistence type="predicted"/>
<evidence type="ECO:0008006" key="3">
    <source>
        <dbReference type="Google" id="ProtNLM"/>
    </source>
</evidence>
<dbReference type="EMBL" id="LAZR01006110">
    <property type="protein sequence ID" value="KKM94663.1"/>
    <property type="molecule type" value="Genomic_DNA"/>
</dbReference>
<evidence type="ECO:0000256" key="1">
    <source>
        <dbReference type="ARBA" id="ARBA00023239"/>
    </source>
</evidence>
<organism evidence="2">
    <name type="scientific">marine sediment metagenome</name>
    <dbReference type="NCBI Taxonomy" id="412755"/>
    <lineage>
        <taxon>unclassified sequences</taxon>
        <taxon>metagenomes</taxon>
        <taxon>ecological metagenomes</taxon>
    </lineage>
</organism>
<dbReference type="InterPro" id="IPR036568">
    <property type="entry name" value="GGCT-like_sf"/>
</dbReference>
<gene>
    <name evidence="2" type="ORF">LCGC14_1196110</name>
</gene>
<keyword evidence="1" id="KW-0456">Lyase</keyword>
<protein>
    <recommendedName>
        <fullName evidence="3">Gamma-glutamylcyclotransferase AIG2-like domain-containing protein</fullName>
    </recommendedName>
</protein>
<dbReference type="Gene3D" id="3.10.490.10">
    <property type="entry name" value="Gamma-glutamyl cyclotransferase-like"/>
    <property type="match status" value="1"/>
</dbReference>
<evidence type="ECO:0000313" key="2">
    <source>
        <dbReference type="EMBL" id="KKM94663.1"/>
    </source>
</evidence>
<dbReference type="AlphaFoldDB" id="A0A0F9LMR1"/>
<sequence length="185" mass="21491">MKQTRLRRWLTKSWVLSGLYYRLHGIPLTGRPTDEVWYFAFGANMHDSAFRERRGMYPLEWRPGRIQGYRLRFNLEGRPKGRAAPANIALDPDAEVWGVLYKITRRDSLRLDASEGVPGPRYWPIWIEAEDVKGNRIQAVAYIAEGKARDGNPSLRYLTMLREGARAHGLPKQWLHYLDNVKPAE</sequence>